<keyword evidence="3 4" id="KW-0539">Nucleus</keyword>
<feature type="coiled-coil region" evidence="5">
    <location>
        <begin position="502"/>
        <end position="581"/>
    </location>
</feature>
<name>A0A5J4Z8I2_PORPP</name>
<keyword evidence="8" id="KW-1185">Reference proteome</keyword>
<evidence type="ECO:0000256" key="5">
    <source>
        <dbReference type="SAM" id="Coils"/>
    </source>
</evidence>
<evidence type="ECO:0000256" key="6">
    <source>
        <dbReference type="SAM" id="MobiDB-lite"/>
    </source>
</evidence>
<proteinExistence type="predicted"/>
<dbReference type="GO" id="GO:0003714">
    <property type="term" value="F:transcription corepressor activity"/>
    <property type="evidence" value="ECO:0007669"/>
    <property type="project" value="InterPro"/>
</dbReference>
<evidence type="ECO:0000256" key="2">
    <source>
        <dbReference type="ARBA" id="ARBA00022491"/>
    </source>
</evidence>
<dbReference type="InterPro" id="IPR036600">
    <property type="entry name" value="PAH_sf"/>
</dbReference>
<comment type="caution">
    <text evidence="7">The sequence shown here is derived from an EMBL/GenBank/DDBJ whole genome shotgun (WGS) entry which is preliminary data.</text>
</comment>
<reference evidence="8" key="1">
    <citation type="journal article" date="2019" name="Nat. Commun.">
        <title>Expansion of phycobilisome linker gene families in mesophilic red algae.</title>
        <authorList>
            <person name="Lee J."/>
            <person name="Kim D."/>
            <person name="Bhattacharya D."/>
            <person name="Yoon H.S."/>
        </authorList>
    </citation>
    <scope>NUCLEOTIDE SEQUENCE [LARGE SCALE GENOMIC DNA]</scope>
    <source>
        <strain evidence="8">CCMP 1328</strain>
    </source>
</reference>
<dbReference type="GO" id="GO:0000785">
    <property type="term" value="C:chromatin"/>
    <property type="evidence" value="ECO:0007669"/>
    <property type="project" value="TreeGrafter"/>
</dbReference>
<feature type="region of interest" description="Disordered" evidence="6">
    <location>
        <begin position="443"/>
        <end position="479"/>
    </location>
</feature>
<dbReference type="OrthoDB" id="10265969at2759"/>
<evidence type="ECO:0000256" key="3">
    <source>
        <dbReference type="ARBA" id="ARBA00023242"/>
    </source>
</evidence>
<evidence type="ECO:0000256" key="1">
    <source>
        <dbReference type="ARBA" id="ARBA00004123"/>
    </source>
</evidence>
<dbReference type="Proteomes" id="UP000324585">
    <property type="component" value="Unassembled WGS sequence"/>
</dbReference>
<evidence type="ECO:0000313" key="8">
    <source>
        <dbReference type="Proteomes" id="UP000324585"/>
    </source>
</evidence>
<evidence type="ECO:0000313" key="7">
    <source>
        <dbReference type="EMBL" id="KAA8499625.1"/>
    </source>
</evidence>
<protein>
    <submittedName>
        <fullName evidence="7">Paired amphipathic helix protein Sin3a</fullName>
    </submittedName>
</protein>
<dbReference type="InterPro" id="IPR003822">
    <property type="entry name" value="PAH"/>
</dbReference>
<dbReference type="PANTHER" id="PTHR12346:SF0">
    <property type="entry name" value="SIN3A, ISOFORM G"/>
    <property type="match status" value="1"/>
</dbReference>
<dbReference type="GO" id="GO:0000118">
    <property type="term" value="C:histone deacetylase complex"/>
    <property type="evidence" value="ECO:0007669"/>
    <property type="project" value="TreeGrafter"/>
</dbReference>
<dbReference type="AlphaFoldDB" id="A0A5J4Z8I2"/>
<dbReference type="InterPro" id="IPR039774">
    <property type="entry name" value="Sin3-like"/>
</dbReference>
<accession>A0A5J4Z8I2</accession>
<dbReference type="GO" id="GO:0000122">
    <property type="term" value="P:negative regulation of transcription by RNA polymerase II"/>
    <property type="evidence" value="ECO:0007669"/>
    <property type="project" value="TreeGrafter"/>
</dbReference>
<evidence type="ECO:0000256" key="4">
    <source>
        <dbReference type="PROSITE-ProRule" id="PRU00810"/>
    </source>
</evidence>
<dbReference type="Pfam" id="PF02671">
    <property type="entry name" value="PAH"/>
    <property type="match status" value="1"/>
</dbReference>
<dbReference type="PANTHER" id="PTHR12346">
    <property type="entry name" value="SIN3B-RELATED"/>
    <property type="match status" value="1"/>
</dbReference>
<keyword evidence="5" id="KW-0175">Coiled coil</keyword>
<sequence>MAPGQQALGERLKAVSAYVQKVSSEYSRQPRVLEQFRQILDVMNEELVDAENLASSTGLRRALVLFSENDDLTRGLSVFMPPGYSIQVQKDARAQRRMAGYNGPSGSFTVLYTCQHPPAAPVPRVAAHVPEKLAPGKDAMGAAKDLQNGRSRTFAAPEVHMSQANIEAESRTNDARPSRNQDATAFADKVKAQFSDQPTVYEQYCKIMEDFRSGKIGVNGVIKCVILLFRNHINLLVAFNSFMPPGYHISESRDSKGVMVIGFVEPSGAFHPVLHNAVPIVKSPEPIRLGSESSPHASIWPVDATQSAERGARMASGSVGRGSDVTSVPTARVSELPFNKTVEFLEKFALQFKDQEKIHLRCLEIAEEFKARKFGLVEVIRRLNAVLVENRCKEHKMRIESFNQVLPPELKVLVSEDATTGVVSTSFRSRNETLLFSKHLNSHRENGVGNKRPSAAEESFTKSGSSHAQKIARTTVDTRKSTGISDCLPNLSSSDVAGSEARKELEDLMMKMSKSLERVQEQKERVEIQRAELDKLKTTVASLVARLQSQEATSNTIRRENKALGEILRELTQRVEKLEQGGSIQDEPALTLRSVL</sequence>
<dbReference type="EMBL" id="VRMN01000001">
    <property type="protein sequence ID" value="KAA8499625.1"/>
    <property type="molecule type" value="Genomic_DNA"/>
</dbReference>
<keyword evidence="2" id="KW-0678">Repressor</keyword>
<dbReference type="PROSITE" id="PS51477">
    <property type="entry name" value="PAH"/>
    <property type="match status" value="2"/>
</dbReference>
<dbReference type="SUPFAM" id="SSF47762">
    <property type="entry name" value="PAH2 domain"/>
    <property type="match status" value="2"/>
</dbReference>
<comment type="subcellular location">
    <subcellularLocation>
        <location evidence="1 4">Nucleus</location>
    </subcellularLocation>
</comment>
<organism evidence="7 8">
    <name type="scientific">Porphyridium purpureum</name>
    <name type="common">Red alga</name>
    <name type="synonym">Porphyridium cruentum</name>
    <dbReference type="NCBI Taxonomy" id="35688"/>
    <lineage>
        <taxon>Eukaryota</taxon>
        <taxon>Rhodophyta</taxon>
        <taxon>Bangiophyceae</taxon>
        <taxon>Porphyridiales</taxon>
        <taxon>Porphyridiaceae</taxon>
        <taxon>Porphyridium</taxon>
    </lineage>
</organism>
<dbReference type="Gene3D" id="1.20.1160.11">
    <property type="entry name" value="Paired amphipathic helix"/>
    <property type="match status" value="2"/>
</dbReference>
<gene>
    <name evidence="7" type="ORF">FVE85_7210</name>
</gene>